<feature type="compositionally biased region" description="Polar residues" evidence="2">
    <location>
        <begin position="754"/>
        <end position="776"/>
    </location>
</feature>
<feature type="region of interest" description="Disordered" evidence="2">
    <location>
        <begin position="966"/>
        <end position="997"/>
    </location>
</feature>
<feature type="region of interest" description="Disordered" evidence="2">
    <location>
        <begin position="1"/>
        <end position="72"/>
    </location>
</feature>
<feature type="compositionally biased region" description="Basic and acidic residues" evidence="2">
    <location>
        <begin position="611"/>
        <end position="647"/>
    </location>
</feature>
<sequence length="997" mass="110742">LFPRLENFPEREAEEGETLSALEDNLRTLETNEVAMAEEEEDDMFSDSEGSEGQPTAPWKAPGQGTPGPKTHWTLKGEAGQLGVSEEPLCVKAPGTDLGQPQHSLRFWGLPSLHSESIVATLLVPLGSYSLEPHLVLFNGVCKAVPDPVLDHGSPALPQPLPVPLTFVHAQPQTVPFSPVPPQAHMQSPLSPMQSSVPHGRPVRTPQNRTVSEVLNGRGHLQYHLLQNHPAHLWGMVPECQCEPVFGLLVPSFPSISQPSQAYVSIPRTGHFHFNSGPQNKLEPYGPHSQVPSWHYQPCIRTGVPEAVDPQSKPTGTSPHDSRCSKPQRSVHWSLNCSDIRTGEPSQSESFCEQASMQPQLRKDVAKNLGQILGKCPLDNPQVISECYVLNTLGVVPKTEQDWAGRSRTGWESQRLTISRKSLDQRHTRSILRLHMDRKLWQITTGRIPVQVCRSWLTEDLPPWDSLGNVYCNTAIPRIPFLDHKTQKMLEAHLIRFRMSQKWDLPLKVIESIKSYLLREAKTWPLPQSDCPSPSNSTSESDLKDTFPPLLRGSSNLFHEDKIERDSANSASTIDLLPLTVPHADGEGGEPLRQSHSSPAYEVTEMVQIAEGDRPSNVDSTSRDDAEPHSRPKQEPPAKDRVAESESKNGMARSSSHLEIPTGEQKVERDPMYRLTPRILSEILRGPEVSSLLAGSASSGKFRSSTEEDEDRNNLASSLVTAHNPSRARLPEDPALLDFKKLLLRELKLKLENQSQNQTESYESDVSLTTGSLTGYSPSSSNSMSSADVSVSRDFHAHLHNPGISLELWQKHRAFKYILRNLTPAEIRPASPVPRGENSSSETTKAGRKGQPSKGKSDHKPHPPEGYFRKKIVQFFQWFHSRKDSARHRSEKDRALFLSCGPPEAHELMASLGKLLEDKLLCGQKSEFSEWGQKKWLKPTKGQPSTHGEGESSCCCPQTYLSSGPSQTLGLGQRHPHISFKQQSQLSYSPSPKARDP</sequence>
<feature type="non-terminal residue" evidence="4">
    <location>
        <position position="1"/>
    </location>
</feature>
<comment type="similarity">
    <text evidence="1">Belongs to the SPATA31 family.</text>
</comment>
<feature type="compositionally biased region" description="Acidic residues" evidence="2">
    <location>
        <begin position="36"/>
        <end position="50"/>
    </location>
</feature>
<feature type="compositionally biased region" description="Polar residues" evidence="2">
    <location>
        <begin position="980"/>
        <end position="990"/>
    </location>
</feature>
<organism evidence="4 5">
    <name type="scientific">Myodes glareolus</name>
    <name type="common">Bank vole</name>
    <name type="synonym">Clethrionomys glareolus</name>
    <dbReference type="NCBI Taxonomy" id="447135"/>
    <lineage>
        <taxon>Eukaryota</taxon>
        <taxon>Metazoa</taxon>
        <taxon>Chordata</taxon>
        <taxon>Craniata</taxon>
        <taxon>Vertebrata</taxon>
        <taxon>Euteleostomi</taxon>
        <taxon>Mammalia</taxon>
        <taxon>Eutheria</taxon>
        <taxon>Euarchontoglires</taxon>
        <taxon>Glires</taxon>
        <taxon>Rodentia</taxon>
        <taxon>Myomorpha</taxon>
        <taxon>Muroidea</taxon>
        <taxon>Cricetidae</taxon>
        <taxon>Arvicolinae</taxon>
        <taxon>Myodes</taxon>
    </lineage>
</organism>
<evidence type="ECO:0000259" key="3">
    <source>
        <dbReference type="Pfam" id="PF14650"/>
    </source>
</evidence>
<dbReference type="AlphaFoldDB" id="A0AAW0ICH2"/>
<feature type="compositionally biased region" description="Polar residues" evidence="2">
    <location>
        <begin position="312"/>
        <end position="327"/>
    </location>
</feature>
<evidence type="ECO:0000256" key="1">
    <source>
        <dbReference type="ARBA" id="ARBA00035009"/>
    </source>
</evidence>
<keyword evidence="5" id="KW-1185">Reference proteome</keyword>
<name>A0AAW0ICH2_MYOGA</name>
<feature type="region of interest" description="Disordered" evidence="2">
    <location>
        <begin position="691"/>
        <end position="715"/>
    </location>
</feature>
<reference evidence="4 5" key="1">
    <citation type="journal article" date="2023" name="bioRxiv">
        <title>Conserved and derived expression patterns and positive selection on dental genes reveal complex evolutionary context of ever-growing rodent molars.</title>
        <authorList>
            <person name="Calamari Z.T."/>
            <person name="Song A."/>
            <person name="Cohen E."/>
            <person name="Akter M."/>
            <person name="Roy R.D."/>
            <person name="Hallikas O."/>
            <person name="Christensen M.M."/>
            <person name="Li P."/>
            <person name="Marangoni P."/>
            <person name="Jernvall J."/>
            <person name="Klein O.D."/>
        </authorList>
    </citation>
    <scope>NUCLEOTIDE SEQUENCE [LARGE SCALE GENOMIC DNA]</scope>
    <source>
        <strain evidence="4">V071</strain>
    </source>
</reference>
<dbReference type="PANTHER" id="PTHR21859:SF51">
    <property type="entry name" value="RIKEN CDNA 1700014D04 GENE"/>
    <property type="match status" value="1"/>
</dbReference>
<feature type="region of interest" description="Disordered" evidence="2">
    <location>
        <begin position="527"/>
        <end position="549"/>
    </location>
</feature>
<feature type="compositionally biased region" description="Low complexity" evidence="2">
    <location>
        <begin position="777"/>
        <end position="787"/>
    </location>
</feature>
<dbReference type="InterPro" id="IPR039509">
    <property type="entry name" value="SPATA31"/>
</dbReference>
<dbReference type="PANTHER" id="PTHR21859">
    <property type="entry name" value="ACROSOME-SPECIFIC PROTEIN"/>
    <property type="match status" value="1"/>
</dbReference>
<evidence type="ECO:0000313" key="4">
    <source>
        <dbReference type="EMBL" id="KAK7812007.1"/>
    </source>
</evidence>
<proteinExistence type="inferred from homology"/>
<dbReference type="Proteomes" id="UP001488838">
    <property type="component" value="Unassembled WGS sequence"/>
</dbReference>
<dbReference type="Pfam" id="PF14650">
    <property type="entry name" value="FAM75"/>
    <property type="match status" value="1"/>
</dbReference>
<accession>A0AAW0ICH2</accession>
<feature type="region of interest" description="Disordered" evidence="2">
    <location>
        <begin position="305"/>
        <end position="327"/>
    </location>
</feature>
<dbReference type="EMBL" id="JBBHLL010000160">
    <property type="protein sequence ID" value="KAK7812007.1"/>
    <property type="molecule type" value="Genomic_DNA"/>
</dbReference>
<feature type="compositionally biased region" description="Polar residues" evidence="2">
    <location>
        <begin position="185"/>
        <end position="197"/>
    </location>
</feature>
<protein>
    <recommendedName>
        <fullName evidence="3">SPATA31 domain-containing protein</fullName>
    </recommendedName>
</protein>
<evidence type="ECO:0000256" key="2">
    <source>
        <dbReference type="SAM" id="MobiDB-lite"/>
    </source>
</evidence>
<comment type="caution">
    <text evidence="4">The sequence shown here is derived from an EMBL/GenBank/DDBJ whole genome shotgun (WGS) entry which is preliminary data.</text>
</comment>
<feature type="region of interest" description="Disordered" evidence="2">
    <location>
        <begin position="827"/>
        <end position="865"/>
    </location>
</feature>
<evidence type="ECO:0000313" key="5">
    <source>
        <dbReference type="Proteomes" id="UP001488838"/>
    </source>
</evidence>
<feature type="domain" description="SPATA31" evidence="3">
    <location>
        <begin position="87"/>
        <end position="456"/>
    </location>
</feature>
<feature type="region of interest" description="Disordered" evidence="2">
    <location>
        <begin position="754"/>
        <end position="787"/>
    </location>
</feature>
<feature type="region of interest" description="Disordered" evidence="2">
    <location>
        <begin position="181"/>
        <end position="205"/>
    </location>
</feature>
<feature type="region of interest" description="Disordered" evidence="2">
    <location>
        <begin position="580"/>
        <end position="673"/>
    </location>
</feature>
<feature type="compositionally biased region" description="Polar residues" evidence="2">
    <location>
        <begin position="530"/>
        <end position="540"/>
    </location>
</feature>
<feature type="compositionally biased region" description="Low complexity" evidence="2">
    <location>
        <begin position="691"/>
        <end position="700"/>
    </location>
</feature>
<gene>
    <name evidence="4" type="ORF">U0070_018567</name>
</gene>